<keyword evidence="2" id="KW-0324">Glycolysis</keyword>
<dbReference type="GO" id="GO:0004347">
    <property type="term" value="F:glucose-6-phosphate isomerase activity"/>
    <property type="evidence" value="ECO:0007669"/>
    <property type="project" value="InterPro"/>
</dbReference>
<proteinExistence type="predicted"/>
<dbReference type="EMBL" id="CAEZTN010000004">
    <property type="protein sequence ID" value="CAB4565467.1"/>
    <property type="molecule type" value="Genomic_DNA"/>
</dbReference>
<accession>A0A6J6DN29</accession>
<dbReference type="PROSITE" id="PS51463">
    <property type="entry name" value="P_GLUCOSE_ISOMERASE_3"/>
    <property type="match status" value="1"/>
</dbReference>
<evidence type="ECO:0000256" key="1">
    <source>
        <dbReference type="ARBA" id="ARBA00022432"/>
    </source>
</evidence>
<evidence type="ECO:0000256" key="3">
    <source>
        <dbReference type="ARBA" id="ARBA00023235"/>
    </source>
</evidence>
<dbReference type="InterPro" id="IPR046348">
    <property type="entry name" value="SIS_dom_sf"/>
</dbReference>
<dbReference type="Gene3D" id="3.40.50.10490">
    <property type="entry name" value="Glucose-6-phosphate isomerase like protein, domain 1"/>
    <property type="match status" value="1"/>
</dbReference>
<sequence>MIKISGGSISKIDRTCSEYKDLLQAHKRLAQQDATLWGPQAEPEAAIRLNWIDLPNRSRELLPLLDALTAKHRDKDVVILCGMGGSSLAPEVIAATYEKQLFVMDSTDPSYVERALNYDLSKVLVIVSSKSGTTIETTSQRAIFEQAFVSKNLDPRAHMVFITDPGSALDNQAREQGFTVINADPHVGGRFSALSAFGLVPAAVLGIDVSVLLDDADDAKAAFLSDPQLVCDIAYLISYVGRQYISFTDAESSMPGLSDWIEQLVAESTGKNKVGRLPVVVKSSSKIKDVEIFSVAFGGSADLVVSADLSAQFIIWEWVTSLVCYALKVDPFNQPNVTEAKDATSSLLSQWKGTKPLLTPDSLDGEIEIFGQGIDLKQALKSLIASIPSGGYISIMAYLDRAGDSRVEELREILTHKSQRPVTFGWGPRFLHSTGQFHKGGQPNGVFLQLTGESECDLDIPGQKFTLSTLITAQALGDANALRLREYPLLRIHLKNRAEGISNLLAAAEAL</sequence>
<dbReference type="GO" id="GO:0006094">
    <property type="term" value="P:gluconeogenesis"/>
    <property type="evidence" value="ECO:0007669"/>
    <property type="project" value="UniProtKB-KW"/>
</dbReference>
<dbReference type="Pfam" id="PF00342">
    <property type="entry name" value="PGI"/>
    <property type="match status" value="1"/>
</dbReference>
<evidence type="ECO:0000313" key="4">
    <source>
        <dbReference type="EMBL" id="CAB4565467.1"/>
    </source>
</evidence>
<dbReference type="GO" id="GO:0051156">
    <property type="term" value="P:glucose 6-phosphate metabolic process"/>
    <property type="evidence" value="ECO:0007669"/>
    <property type="project" value="TreeGrafter"/>
</dbReference>
<dbReference type="GO" id="GO:0005829">
    <property type="term" value="C:cytosol"/>
    <property type="evidence" value="ECO:0007669"/>
    <property type="project" value="TreeGrafter"/>
</dbReference>
<dbReference type="InterPro" id="IPR001672">
    <property type="entry name" value="G6P_Isomerase"/>
</dbReference>
<protein>
    <submittedName>
        <fullName evidence="4">Unannotated protein</fullName>
    </submittedName>
</protein>
<dbReference type="GO" id="GO:0048029">
    <property type="term" value="F:monosaccharide binding"/>
    <property type="evidence" value="ECO:0007669"/>
    <property type="project" value="TreeGrafter"/>
</dbReference>
<dbReference type="GO" id="GO:0097367">
    <property type="term" value="F:carbohydrate derivative binding"/>
    <property type="evidence" value="ECO:0007669"/>
    <property type="project" value="InterPro"/>
</dbReference>
<dbReference type="PANTHER" id="PTHR11469:SF1">
    <property type="entry name" value="GLUCOSE-6-PHOSPHATE ISOMERASE"/>
    <property type="match status" value="1"/>
</dbReference>
<gene>
    <name evidence="4" type="ORF">UFOPK1689_00314</name>
</gene>
<organism evidence="4">
    <name type="scientific">freshwater metagenome</name>
    <dbReference type="NCBI Taxonomy" id="449393"/>
    <lineage>
        <taxon>unclassified sequences</taxon>
        <taxon>metagenomes</taxon>
        <taxon>ecological metagenomes</taxon>
    </lineage>
</organism>
<evidence type="ECO:0000256" key="2">
    <source>
        <dbReference type="ARBA" id="ARBA00023152"/>
    </source>
</evidence>
<reference evidence="4" key="1">
    <citation type="submission" date="2020-05" db="EMBL/GenBank/DDBJ databases">
        <authorList>
            <person name="Chiriac C."/>
            <person name="Salcher M."/>
            <person name="Ghai R."/>
            <person name="Kavagutti S V."/>
        </authorList>
    </citation>
    <scope>NUCLEOTIDE SEQUENCE</scope>
</reference>
<dbReference type="GO" id="GO:0006096">
    <property type="term" value="P:glycolytic process"/>
    <property type="evidence" value="ECO:0007669"/>
    <property type="project" value="UniProtKB-KW"/>
</dbReference>
<dbReference type="SUPFAM" id="SSF53697">
    <property type="entry name" value="SIS domain"/>
    <property type="match status" value="1"/>
</dbReference>
<dbReference type="AlphaFoldDB" id="A0A6J6DN29"/>
<dbReference type="PANTHER" id="PTHR11469">
    <property type="entry name" value="GLUCOSE-6-PHOSPHATE ISOMERASE"/>
    <property type="match status" value="1"/>
</dbReference>
<keyword evidence="3" id="KW-0413">Isomerase</keyword>
<keyword evidence="1" id="KW-0312">Gluconeogenesis</keyword>
<name>A0A6J6DN29_9ZZZZ</name>